<dbReference type="InterPro" id="IPR025659">
    <property type="entry name" value="Tubby-like_C"/>
</dbReference>
<comment type="caution">
    <text evidence="3">The sequence shown here is derived from an EMBL/GenBank/DDBJ whole genome shotgun (WGS) entry which is preliminary data.</text>
</comment>
<dbReference type="GO" id="GO:0005886">
    <property type="term" value="C:plasma membrane"/>
    <property type="evidence" value="ECO:0007669"/>
    <property type="project" value="TreeGrafter"/>
</dbReference>
<proteinExistence type="inferred from homology"/>
<name>A0A443S4E0_9ACAR</name>
<keyword evidence="2" id="KW-0106">Calcium</keyword>
<dbReference type="OrthoDB" id="191150at2759"/>
<keyword evidence="4" id="KW-1185">Reference proteome</keyword>
<accession>A0A443S4E0</accession>
<comment type="function">
    <text evidence="2">May mediate accelerated ATP-independent bidirectional transbilayer migration of phospholipids upon binding calcium ions that results in a loss of phospholipid asymmetry in the plasma membrane.</text>
</comment>
<dbReference type="EMBL" id="NCKV01008927">
    <property type="protein sequence ID" value="RWS22397.1"/>
    <property type="molecule type" value="Genomic_DNA"/>
</dbReference>
<keyword evidence="2" id="KW-0564">Palmitate</keyword>
<dbReference type="VEuPathDB" id="VectorBase:LDEU009643"/>
<evidence type="ECO:0000256" key="1">
    <source>
        <dbReference type="ARBA" id="ARBA00005350"/>
    </source>
</evidence>
<organism evidence="3 4">
    <name type="scientific">Leptotrombidium deliense</name>
    <dbReference type="NCBI Taxonomy" id="299467"/>
    <lineage>
        <taxon>Eukaryota</taxon>
        <taxon>Metazoa</taxon>
        <taxon>Ecdysozoa</taxon>
        <taxon>Arthropoda</taxon>
        <taxon>Chelicerata</taxon>
        <taxon>Arachnida</taxon>
        <taxon>Acari</taxon>
        <taxon>Acariformes</taxon>
        <taxon>Trombidiformes</taxon>
        <taxon>Prostigmata</taxon>
        <taxon>Anystina</taxon>
        <taxon>Parasitengona</taxon>
        <taxon>Trombiculoidea</taxon>
        <taxon>Trombiculidae</taxon>
        <taxon>Leptotrombidium</taxon>
    </lineage>
</organism>
<dbReference type="Pfam" id="PF03803">
    <property type="entry name" value="Scramblase"/>
    <property type="match status" value="1"/>
</dbReference>
<comment type="cofactor">
    <cofactor evidence="2">
        <name>Ca(2+)</name>
        <dbReference type="ChEBI" id="CHEBI:29108"/>
    </cofactor>
</comment>
<comment type="similarity">
    <text evidence="1 2">Belongs to the phospholipid scramblase family.</text>
</comment>
<evidence type="ECO:0000313" key="4">
    <source>
        <dbReference type="Proteomes" id="UP000288716"/>
    </source>
</evidence>
<dbReference type="PANTHER" id="PTHR23248:SF9">
    <property type="entry name" value="PHOSPHOLIPID SCRAMBLASE"/>
    <property type="match status" value="1"/>
</dbReference>
<evidence type="ECO:0000256" key="2">
    <source>
        <dbReference type="RuleBase" id="RU363116"/>
    </source>
</evidence>
<protein>
    <recommendedName>
        <fullName evidence="2">Phospholipid scramblase</fullName>
    </recommendedName>
</protein>
<dbReference type="AlphaFoldDB" id="A0A443S4E0"/>
<dbReference type="Proteomes" id="UP000288716">
    <property type="component" value="Unassembled WGS sequence"/>
</dbReference>
<dbReference type="GO" id="GO:0017128">
    <property type="term" value="F:phospholipid scramblase activity"/>
    <property type="evidence" value="ECO:0007669"/>
    <property type="project" value="InterPro"/>
</dbReference>
<gene>
    <name evidence="3" type="ORF">B4U80_00771</name>
</gene>
<evidence type="ECO:0000313" key="3">
    <source>
        <dbReference type="EMBL" id="RWS22397.1"/>
    </source>
</evidence>
<keyword evidence="2" id="KW-0449">Lipoprotein</keyword>
<dbReference type="InterPro" id="IPR005552">
    <property type="entry name" value="Scramblase"/>
</dbReference>
<reference evidence="3 4" key="1">
    <citation type="journal article" date="2018" name="Gigascience">
        <title>Genomes of trombidid mites reveal novel predicted allergens and laterally-transferred genes associated with secondary metabolism.</title>
        <authorList>
            <person name="Dong X."/>
            <person name="Chaisiri K."/>
            <person name="Xia D."/>
            <person name="Armstrong S.D."/>
            <person name="Fang Y."/>
            <person name="Donnelly M.J."/>
            <person name="Kadowaki T."/>
            <person name="McGarry J.W."/>
            <person name="Darby A.C."/>
            <person name="Makepeace B.L."/>
        </authorList>
    </citation>
    <scope>NUCLEOTIDE SEQUENCE [LARGE SCALE GENOMIC DNA]</scope>
    <source>
        <strain evidence="3">UoL-UT</strain>
    </source>
</reference>
<dbReference type="SUPFAM" id="SSF54518">
    <property type="entry name" value="Tubby C-terminal domain-like"/>
    <property type="match status" value="1"/>
</dbReference>
<dbReference type="PANTHER" id="PTHR23248">
    <property type="entry name" value="PHOSPHOLIPID SCRAMBLASE-RELATED"/>
    <property type="match status" value="1"/>
</dbReference>
<sequence>MSVITKQPQSLSTLGNWYIPQIKRDSRFHNCPPGMEPLLDANHLLIKQELELFEAFTGYETSNKYWITNSFGQNLFLAVEESECLTRQCAGSLRPFTIHIKDHANNTVAQVYRPMRCDTCCCPLCLQEIEVMAPPGITIGWVKQALTCCYPKFYVKDKKRKENKLVIKGPLWTCSCCYSDVEFDVHDSEGKQIGKITKHWSGFFKEVLTDADLFGIHFPELLDIDLKITLLGTVLLIDYMFFEDPACGKRKDCPGMCC</sequence>